<protein>
    <submittedName>
        <fullName evidence="1">Uncharacterized protein</fullName>
    </submittedName>
</protein>
<sequence length="49" mass="5674">MCAHTHSHTLPTHTLTHSLSVTHTHSLRKNTHKYIKFMYVYTQPSLTNA</sequence>
<proteinExistence type="predicted"/>
<dbReference type="AlphaFoldDB" id="A0A0E9XJ43"/>
<reference evidence="1" key="1">
    <citation type="submission" date="2014-11" db="EMBL/GenBank/DDBJ databases">
        <authorList>
            <person name="Amaro Gonzalez C."/>
        </authorList>
    </citation>
    <scope>NUCLEOTIDE SEQUENCE</scope>
</reference>
<accession>A0A0E9XJ43</accession>
<evidence type="ECO:0000313" key="1">
    <source>
        <dbReference type="EMBL" id="JAI02705.1"/>
    </source>
</evidence>
<organism evidence="1">
    <name type="scientific">Anguilla anguilla</name>
    <name type="common">European freshwater eel</name>
    <name type="synonym">Muraena anguilla</name>
    <dbReference type="NCBI Taxonomy" id="7936"/>
    <lineage>
        <taxon>Eukaryota</taxon>
        <taxon>Metazoa</taxon>
        <taxon>Chordata</taxon>
        <taxon>Craniata</taxon>
        <taxon>Vertebrata</taxon>
        <taxon>Euteleostomi</taxon>
        <taxon>Actinopterygii</taxon>
        <taxon>Neopterygii</taxon>
        <taxon>Teleostei</taxon>
        <taxon>Anguilliformes</taxon>
        <taxon>Anguillidae</taxon>
        <taxon>Anguilla</taxon>
    </lineage>
</organism>
<name>A0A0E9XJ43_ANGAN</name>
<reference evidence="1" key="2">
    <citation type="journal article" date="2015" name="Fish Shellfish Immunol.">
        <title>Early steps in the European eel (Anguilla anguilla)-Vibrio vulnificus interaction in the gills: Role of the RtxA13 toxin.</title>
        <authorList>
            <person name="Callol A."/>
            <person name="Pajuelo D."/>
            <person name="Ebbesson L."/>
            <person name="Teles M."/>
            <person name="MacKenzie S."/>
            <person name="Amaro C."/>
        </authorList>
    </citation>
    <scope>NUCLEOTIDE SEQUENCE</scope>
</reference>
<dbReference type="EMBL" id="GBXM01005873">
    <property type="protein sequence ID" value="JAI02705.1"/>
    <property type="molecule type" value="Transcribed_RNA"/>
</dbReference>